<dbReference type="GO" id="GO:0045039">
    <property type="term" value="P:protein insertion into mitochondrial inner membrane"/>
    <property type="evidence" value="ECO:0007669"/>
    <property type="project" value="InterPro"/>
</dbReference>
<comment type="subcellular location">
    <subcellularLocation>
        <location evidence="1">Membrane</location>
        <topology evidence="1">Multi-pass membrane protein</topology>
    </subcellularLocation>
</comment>
<keyword evidence="4" id="KW-0472">Membrane</keyword>
<evidence type="ECO:0000256" key="3">
    <source>
        <dbReference type="ARBA" id="ARBA00022989"/>
    </source>
</evidence>
<dbReference type="GO" id="GO:0042721">
    <property type="term" value="C:TIM22 mitochondrial import inner membrane insertion complex"/>
    <property type="evidence" value="ECO:0007669"/>
    <property type="project" value="InterPro"/>
</dbReference>
<accession>A0AAV5CBQ7</accession>
<dbReference type="PANTHER" id="PTHR14110:SF9">
    <property type="entry name" value="IMPORT INNER MEMBRANE TRANSLOCASE SUBUNIT TIM17_TIM22_TIM23 FAMILY PROTEIN, PUTATIVE, EXPRESSED-RELATED"/>
    <property type="match status" value="1"/>
</dbReference>
<keyword evidence="2" id="KW-0812">Transmembrane</keyword>
<reference evidence="6" key="2">
    <citation type="submission" date="2021-12" db="EMBL/GenBank/DDBJ databases">
        <title>Resequencing data analysis of finger millet.</title>
        <authorList>
            <person name="Hatakeyama M."/>
            <person name="Aluri S."/>
            <person name="Balachadran M.T."/>
            <person name="Sivarajan S.R."/>
            <person name="Poveda L."/>
            <person name="Shimizu-Inatsugi R."/>
            <person name="Schlapbach R."/>
            <person name="Sreeman S.M."/>
            <person name="Shimizu K.K."/>
        </authorList>
    </citation>
    <scope>NUCLEOTIDE SEQUENCE</scope>
</reference>
<keyword evidence="3" id="KW-1133">Transmembrane helix</keyword>
<evidence type="ECO:0000313" key="7">
    <source>
        <dbReference type="Proteomes" id="UP001054889"/>
    </source>
</evidence>
<evidence type="ECO:0000256" key="4">
    <source>
        <dbReference type="ARBA" id="ARBA00023136"/>
    </source>
</evidence>
<comment type="caution">
    <text evidence="6">The sequence shown here is derived from an EMBL/GenBank/DDBJ whole genome shotgun (WGS) entry which is preliminary data.</text>
</comment>
<name>A0AAV5CBQ7_ELECO</name>
<protein>
    <submittedName>
        <fullName evidence="6">Uncharacterized protein</fullName>
    </submittedName>
</protein>
<dbReference type="AlphaFoldDB" id="A0AAV5CBQ7"/>
<keyword evidence="7" id="KW-1185">Reference proteome</keyword>
<dbReference type="InterPro" id="IPR039175">
    <property type="entry name" value="TIM22"/>
</dbReference>
<dbReference type="GO" id="GO:0008320">
    <property type="term" value="F:protein transmembrane transporter activity"/>
    <property type="evidence" value="ECO:0007669"/>
    <property type="project" value="TreeGrafter"/>
</dbReference>
<feature type="compositionally biased region" description="Basic and acidic residues" evidence="5">
    <location>
        <begin position="1"/>
        <end position="12"/>
    </location>
</feature>
<feature type="compositionally biased region" description="Acidic residues" evidence="5">
    <location>
        <begin position="13"/>
        <end position="27"/>
    </location>
</feature>
<dbReference type="Proteomes" id="UP001054889">
    <property type="component" value="Unassembled WGS sequence"/>
</dbReference>
<evidence type="ECO:0000313" key="6">
    <source>
        <dbReference type="EMBL" id="GJM95554.1"/>
    </source>
</evidence>
<proteinExistence type="predicted"/>
<dbReference type="GO" id="GO:0045036">
    <property type="term" value="P:protein targeting to chloroplast"/>
    <property type="evidence" value="ECO:0007669"/>
    <property type="project" value="TreeGrafter"/>
</dbReference>
<reference evidence="6" key="1">
    <citation type="journal article" date="2018" name="DNA Res.">
        <title>Multiple hybrid de novo genome assembly of finger millet, an orphan allotetraploid crop.</title>
        <authorList>
            <person name="Hatakeyama M."/>
            <person name="Aluri S."/>
            <person name="Balachadran M.T."/>
            <person name="Sivarajan S.R."/>
            <person name="Patrignani A."/>
            <person name="Gruter S."/>
            <person name="Poveda L."/>
            <person name="Shimizu-Inatsugi R."/>
            <person name="Baeten J."/>
            <person name="Francoijs K.J."/>
            <person name="Nataraja K.N."/>
            <person name="Reddy Y.A.N."/>
            <person name="Phadnis S."/>
            <person name="Ravikumar R.L."/>
            <person name="Schlapbach R."/>
            <person name="Sreeman S.M."/>
            <person name="Shimizu K.K."/>
        </authorList>
    </citation>
    <scope>NUCLEOTIDE SEQUENCE</scope>
</reference>
<sequence>MATGSREPRPEDDPFSDGETTESDSADESLPARPRAVARRPGVSTPILTRLAVSRNPSPLAAATAAPGVCLLRFAWESAAGSLVGAVVGYGKGLVTMKGFKGSFADAASSAKIFAVLAGVQSLVACSLRKLRGKDDGINAGVAGCCTGLALSFPGKATCK</sequence>
<evidence type="ECO:0000256" key="5">
    <source>
        <dbReference type="SAM" id="MobiDB-lite"/>
    </source>
</evidence>
<evidence type="ECO:0000256" key="1">
    <source>
        <dbReference type="ARBA" id="ARBA00004141"/>
    </source>
</evidence>
<dbReference type="PANTHER" id="PTHR14110">
    <property type="entry name" value="MITOCHONDRIAL IMPORT INNER MEMBRANE TRANSLOCASE SUBUNIT TIM22"/>
    <property type="match status" value="1"/>
</dbReference>
<dbReference type="GO" id="GO:0009941">
    <property type="term" value="C:chloroplast envelope"/>
    <property type="evidence" value="ECO:0007669"/>
    <property type="project" value="TreeGrafter"/>
</dbReference>
<evidence type="ECO:0000256" key="2">
    <source>
        <dbReference type="ARBA" id="ARBA00022692"/>
    </source>
</evidence>
<feature type="region of interest" description="Disordered" evidence="5">
    <location>
        <begin position="1"/>
        <end position="39"/>
    </location>
</feature>
<dbReference type="Pfam" id="PF02466">
    <property type="entry name" value="Tim17"/>
    <property type="match status" value="1"/>
</dbReference>
<gene>
    <name evidence="6" type="primary">ga12305</name>
    <name evidence="6" type="ORF">PR202_ga12305</name>
</gene>
<organism evidence="6 7">
    <name type="scientific">Eleusine coracana subsp. coracana</name>
    <dbReference type="NCBI Taxonomy" id="191504"/>
    <lineage>
        <taxon>Eukaryota</taxon>
        <taxon>Viridiplantae</taxon>
        <taxon>Streptophyta</taxon>
        <taxon>Embryophyta</taxon>
        <taxon>Tracheophyta</taxon>
        <taxon>Spermatophyta</taxon>
        <taxon>Magnoliopsida</taxon>
        <taxon>Liliopsida</taxon>
        <taxon>Poales</taxon>
        <taxon>Poaceae</taxon>
        <taxon>PACMAD clade</taxon>
        <taxon>Chloridoideae</taxon>
        <taxon>Cynodonteae</taxon>
        <taxon>Eleusininae</taxon>
        <taxon>Eleusine</taxon>
    </lineage>
</organism>
<dbReference type="EMBL" id="BQKI01000005">
    <property type="protein sequence ID" value="GJM95554.1"/>
    <property type="molecule type" value="Genomic_DNA"/>
</dbReference>